<comment type="domain">
    <text evidence="4">Contains a large N-terminal NADP-binding domain, and a smaller C-terminal substrate-binding domain.</text>
</comment>
<comment type="subunit">
    <text evidence="4">Homopentamer.</text>
</comment>
<dbReference type="Gene3D" id="3.90.25.10">
    <property type="entry name" value="UDP-galactose 4-epimerase, domain 1"/>
    <property type="match status" value="1"/>
</dbReference>
<evidence type="ECO:0000256" key="3">
    <source>
        <dbReference type="ARBA" id="ARBA00023277"/>
    </source>
</evidence>
<protein>
    <recommendedName>
        <fullName evidence="4">ADP-L-glycero-D-manno-heptose-6-epimerase</fullName>
        <ecNumber evidence="4">5.1.3.20</ecNumber>
    </recommendedName>
    <alternativeName>
        <fullName evidence="4">ADP-L-glycero-beta-D-manno-heptose-6-epimerase</fullName>
        <shortName evidence="4">ADP-glyceromanno-heptose 6-epimerase</shortName>
        <shortName evidence="4">ADP-hep 6-epimerase</shortName>
        <shortName evidence="4">AGME</shortName>
    </alternativeName>
</protein>
<evidence type="ECO:0000256" key="1">
    <source>
        <dbReference type="ARBA" id="ARBA00022857"/>
    </source>
</evidence>
<dbReference type="Gene3D" id="3.40.50.720">
    <property type="entry name" value="NAD(P)-binding Rossmann-like Domain"/>
    <property type="match status" value="1"/>
</dbReference>
<feature type="binding site" evidence="4">
    <location>
        <position position="170"/>
    </location>
    <ligand>
        <name>substrate</name>
    </ligand>
</feature>
<dbReference type="InterPro" id="IPR036291">
    <property type="entry name" value="NAD(P)-bd_dom_sf"/>
</dbReference>
<feature type="active site" description="Proton acceptor" evidence="4">
    <location>
        <position position="179"/>
    </location>
</feature>
<gene>
    <name evidence="5" type="primary">rfaD</name>
    <name evidence="4" type="synonym">hldD</name>
    <name evidence="5" type="ORF">C0V70_11720</name>
</gene>
<dbReference type="InterPro" id="IPR011912">
    <property type="entry name" value="Heptose_epim"/>
</dbReference>
<dbReference type="OrthoDB" id="5288828at2"/>
<keyword evidence="1 4" id="KW-0521">NADP</keyword>
<feature type="binding site" evidence="4">
    <location>
        <position position="146"/>
    </location>
    <ligand>
        <name>NADP(+)</name>
        <dbReference type="ChEBI" id="CHEBI:58349"/>
    </ligand>
</feature>
<dbReference type="AlphaFoldDB" id="A0A2K9NTA4"/>
<comment type="cofactor">
    <cofactor evidence="4">
        <name>NADP(+)</name>
        <dbReference type="ChEBI" id="CHEBI:58349"/>
    </cofactor>
    <text evidence="4">Binds 1 NADP(+) per subunit.</text>
</comment>
<evidence type="ECO:0000256" key="4">
    <source>
        <dbReference type="HAMAP-Rule" id="MF_01601"/>
    </source>
</evidence>
<dbReference type="GO" id="GO:0097171">
    <property type="term" value="P:ADP-L-glycero-beta-D-manno-heptose biosynthetic process"/>
    <property type="evidence" value="ECO:0007669"/>
    <property type="project" value="UniProtKB-UniPathway"/>
</dbReference>
<reference evidence="5 6" key="1">
    <citation type="submission" date="2018-01" db="EMBL/GenBank/DDBJ databases">
        <title>Complete genome sequence of Bacteriovorax stolpii DSM12778.</title>
        <authorList>
            <person name="Tang B."/>
            <person name="Chang J."/>
        </authorList>
    </citation>
    <scope>NUCLEOTIDE SEQUENCE [LARGE SCALE GENOMIC DNA]</scope>
    <source>
        <strain evidence="5 6">DSM 12778</strain>
    </source>
</reference>
<comment type="pathway">
    <text evidence="4">Nucleotide-sugar biosynthesis; ADP-L-glycero-beta-D-manno-heptose biosynthesis; ADP-L-glycero-beta-D-manno-heptose from D-glycero-beta-D-manno-heptose 7-phosphate: step 4/4.</text>
</comment>
<feature type="binding site" evidence="4">
    <location>
        <position position="179"/>
    </location>
    <ligand>
        <name>NADP(+)</name>
        <dbReference type="ChEBI" id="CHEBI:58349"/>
    </ligand>
</feature>
<keyword evidence="3 4" id="KW-0119">Carbohydrate metabolism</keyword>
<keyword evidence="6" id="KW-1185">Reference proteome</keyword>
<feature type="binding site" evidence="4">
    <location>
        <position position="181"/>
    </location>
    <ligand>
        <name>substrate</name>
    </ligand>
</feature>
<evidence type="ECO:0000313" key="6">
    <source>
        <dbReference type="Proteomes" id="UP000235584"/>
    </source>
</evidence>
<dbReference type="KEGG" id="bsto:C0V70_11720"/>
<feature type="binding site" evidence="4">
    <location>
        <begin position="31"/>
        <end position="32"/>
    </location>
    <ligand>
        <name>NADP(+)</name>
        <dbReference type="ChEBI" id="CHEBI:58349"/>
    </ligand>
</feature>
<feature type="binding site" evidence="4">
    <location>
        <begin position="202"/>
        <end position="205"/>
    </location>
    <ligand>
        <name>substrate</name>
    </ligand>
</feature>
<feature type="binding site" evidence="4">
    <location>
        <position position="216"/>
    </location>
    <ligand>
        <name>substrate</name>
    </ligand>
</feature>
<organism evidence="5 6">
    <name type="scientific">Bacteriovorax stolpii</name>
    <name type="common">Bdellovibrio stolpii</name>
    <dbReference type="NCBI Taxonomy" id="960"/>
    <lineage>
        <taxon>Bacteria</taxon>
        <taxon>Pseudomonadati</taxon>
        <taxon>Bdellovibrionota</taxon>
        <taxon>Bacteriovoracia</taxon>
        <taxon>Bacteriovoracales</taxon>
        <taxon>Bacteriovoracaceae</taxon>
        <taxon>Bacteriovorax</taxon>
    </lineage>
</organism>
<feature type="binding site" evidence="4">
    <location>
        <begin position="10"/>
        <end position="11"/>
    </location>
    <ligand>
        <name>NADP(+)</name>
        <dbReference type="ChEBI" id="CHEBI:58349"/>
    </ligand>
</feature>
<feature type="binding site" evidence="4">
    <location>
        <position position="283"/>
    </location>
    <ligand>
        <name>substrate</name>
    </ligand>
</feature>
<keyword evidence="2 4" id="KW-0413">Isomerase</keyword>
<dbReference type="SUPFAM" id="SSF51735">
    <property type="entry name" value="NAD(P)-binding Rossmann-fold domains"/>
    <property type="match status" value="1"/>
</dbReference>
<dbReference type="HAMAP" id="MF_01601">
    <property type="entry name" value="Heptose_epimerase"/>
    <property type="match status" value="1"/>
</dbReference>
<feature type="binding site" evidence="4">
    <location>
        <position position="91"/>
    </location>
    <ligand>
        <name>NADP(+)</name>
        <dbReference type="ChEBI" id="CHEBI:58349"/>
    </ligand>
</feature>
<dbReference type="UniPathway" id="UPA00356">
    <property type="reaction ID" value="UER00440"/>
</dbReference>
<dbReference type="EC" id="5.1.3.20" evidence="4"/>
<evidence type="ECO:0000256" key="2">
    <source>
        <dbReference type="ARBA" id="ARBA00023235"/>
    </source>
</evidence>
<dbReference type="Proteomes" id="UP000235584">
    <property type="component" value="Chromosome"/>
</dbReference>
<comment type="caution">
    <text evidence="4">Lacks conserved residue(s) required for the propagation of feature annotation.</text>
</comment>
<feature type="binding site" evidence="4">
    <location>
        <begin position="74"/>
        <end position="78"/>
    </location>
    <ligand>
        <name>NADP(+)</name>
        <dbReference type="ChEBI" id="CHEBI:58349"/>
    </ligand>
</feature>
<comment type="function">
    <text evidence="4">Catalyzes the interconversion between ADP-D-glycero-beta-D-manno-heptose and ADP-L-glycero-beta-D-manno-heptose via an epimerization at carbon 6 of the heptose.</text>
</comment>
<dbReference type="NCBIfam" id="TIGR02197">
    <property type="entry name" value="heptose_epim"/>
    <property type="match status" value="1"/>
</dbReference>
<dbReference type="PANTHER" id="PTHR43103">
    <property type="entry name" value="NUCLEOSIDE-DIPHOSPHATE-SUGAR EPIMERASE"/>
    <property type="match status" value="1"/>
</dbReference>
<evidence type="ECO:0000313" key="5">
    <source>
        <dbReference type="EMBL" id="AUN98756.1"/>
    </source>
</evidence>
<feature type="binding site" evidence="4">
    <location>
        <position position="171"/>
    </location>
    <ligand>
        <name>NADP(+)</name>
        <dbReference type="ChEBI" id="CHEBI:58349"/>
    </ligand>
</feature>
<feature type="binding site" evidence="4">
    <location>
        <position position="188"/>
    </location>
    <ligand>
        <name>substrate</name>
    </ligand>
</feature>
<dbReference type="PANTHER" id="PTHR43103:SF3">
    <property type="entry name" value="ADP-L-GLYCERO-D-MANNO-HEPTOSE-6-EPIMERASE"/>
    <property type="match status" value="1"/>
</dbReference>
<dbReference type="GO" id="GO:0050661">
    <property type="term" value="F:NADP binding"/>
    <property type="evidence" value="ECO:0007669"/>
    <property type="project" value="InterPro"/>
</dbReference>
<comment type="similarity">
    <text evidence="4">Belongs to the NAD(P)-dependent epimerase/dehydratase family. HldD subfamily.</text>
</comment>
<dbReference type="EMBL" id="CP025704">
    <property type="protein sequence ID" value="AUN98756.1"/>
    <property type="molecule type" value="Genomic_DNA"/>
</dbReference>
<dbReference type="Pfam" id="PF01370">
    <property type="entry name" value="Epimerase"/>
    <property type="match status" value="1"/>
</dbReference>
<name>A0A2K9NTA4_BACTC</name>
<sequence length="325" mass="37073">MILITGGAGFIGSVLAKQLNQLGHTDLVIVDKLEDSIKWKNLRGIKYLEYIHADELFGGDYDDLIAETDLIFHMGACSATTEKNMDFLMKNNVAYTQALWRFAATKNIPFIYASSAATYGDGELGYSDDHGMIPKLMPLNPYGYSKQLVDEWVLKEEQKPDHWFGLKFFNVYGPNEYHKDDMKSLVCKAHEQIKSNGKVKLFKSHRPDFKDGEQLRDFIYVKDVVRAMIELADPDKAEFSGIYNLGAGKARSFHDLVKATFSAMNVPANIEFIDMPESIRNQYQYYTQADTTKLMKAIPEFQFTSLEDGVRDYVQNYLMKANPHC</sequence>
<dbReference type="GO" id="GO:0008712">
    <property type="term" value="F:ADP-glyceromanno-heptose 6-epimerase activity"/>
    <property type="evidence" value="ECO:0007669"/>
    <property type="project" value="UniProtKB-UniRule"/>
</dbReference>
<dbReference type="RefSeq" id="WP_102244047.1">
    <property type="nucleotide sequence ID" value="NZ_CP025704.1"/>
</dbReference>
<dbReference type="GO" id="GO:0005975">
    <property type="term" value="P:carbohydrate metabolic process"/>
    <property type="evidence" value="ECO:0007669"/>
    <property type="project" value="UniProtKB-UniRule"/>
</dbReference>
<feature type="binding site" evidence="4">
    <location>
        <position position="38"/>
    </location>
    <ligand>
        <name>NADP(+)</name>
        <dbReference type="ChEBI" id="CHEBI:58349"/>
    </ligand>
</feature>
<comment type="catalytic activity">
    <reaction evidence="4">
        <text>ADP-D-glycero-beta-D-manno-heptose = ADP-L-glycero-beta-D-manno-heptose</text>
        <dbReference type="Rhea" id="RHEA:17577"/>
        <dbReference type="ChEBI" id="CHEBI:59967"/>
        <dbReference type="ChEBI" id="CHEBI:61506"/>
        <dbReference type="EC" id="5.1.3.20"/>
    </reaction>
</comment>
<feature type="active site" description="Proton acceptor" evidence="4">
    <location>
        <position position="142"/>
    </location>
</feature>
<accession>A0A2K9NTA4</accession>
<proteinExistence type="inferred from homology"/>
<dbReference type="CDD" id="cd05248">
    <property type="entry name" value="ADP_GME_SDR_e"/>
    <property type="match status" value="1"/>
</dbReference>
<dbReference type="InterPro" id="IPR001509">
    <property type="entry name" value="Epimerase_deHydtase"/>
</dbReference>